<evidence type="ECO:0000313" key="1">
    <source>
        <dbReference type="EMBL" id="ODV67634.1"/>
    </source>
</evidence>
<dbReference type="OrthoDB" id="10252718at2759"/>
<dbReference type="EMBL" id="KV454540">
    <property type="protein sequence ID" value="ODV67634.1"/>
    <property type="molecule type" value="Genomic_DNA"/>
</dbReference>
<keyword evidence="2" id="KW-1185">Reference proteome</keyword>
<dbReference type="AlphaFoldDB" id="A0A1E4RK24"/>
<dbReference type="GeneID" id="30995596"/>
<dbReference type="STRING" id="984485.A0A1E4RK24"/>
<dbReference type="RefSeq" id="XP_020076701.1">
    <property type="nucleotide sequence ID" value="XM_020221046.1"/>
</dbReference>
<gene>
    <name evidence="1" type="ORF">HYPBUDRAFT_152494</name>
</gene>
<reference evidence="2" key="1">
    <citation type="submission" date="2016-05" db="EMBL/GenBank/DDBJ databases">
        <title>Comparative genomics of biotechnologically important yeasts.</title>
        <authorList>
            <consortium name="DOE Joint Genome Institute"/>
            <person name="Riley R."/>
            <person name="Haridas S."/>
            <person name="Wolfe K.H."/>
            <person name="Lopes M.R."/>
            <person name="Hittinger C.T."/>
            <person name="Goker M."/>
            <person name="Salamov A."/>
            <person name="Wisecaver J."/>
            <person name="Long T.M."/>
            <person name="Aerts A.L."/>
            <person name="Barry K."/>
            <person name="Choi C."/>
            <person name="Clum A."/>
            <person name="Coughlan A.Y."/>
            <person name="Deshpande S."/>
            <person name="Douglass A.P."/>
            <person name="Hanson S.J."/>
            <person name="Klenk H.-P."/>
            <person name="Labutti K."/>
            <person name="Lapidus A."/>
            <person name="Lindquist E."/>
            <person name="Lipzen A."/>
            <person name="Meier-Kolthoff J.P."/>
            <person name="Ohm R.A."/>
            <person name="Otillar R.P."/>
            <person name="Pangilinan J."/>
            <person name="Peng Y."/>
            <person name="Rokas A."/>
            <person name="Rosa C.A."/>
            <person name="Scheuner C."/>
            <person name="Sibirny A.A."/>
            <person name="Slot J.C."/>
            <person name="Stielow J.B."/>
            <person name="Sun H."/>
            <person name="Kurtzman C.P."/>
            <person name="Blackwell M."/>
            <person name="Grigoriev I.V."/>
            <person name="Jeffries T.W."/>
        </authorList>
    </citation>
    <scope>NUCLEOTIDE SEQUENCE [LARGE SCALE GENOMIC DNA]</scope>
    <source>
        <strain evidence="2">NRRL Y-1933</strain>
    </source>
</reference>
<organism evidence="1 2">
    <name type="scientific">Hyphopichia burtonii NRRL Y-1933</name>
    <dbReference type="NCBI Taxonomy" id="984485"/>
    <lineage>
        <taxon>Eukaryota</taxon>
        <taxon>Fungi</taxon>
        <taxon>Dikarya</taxon>
        <taxon>Ascomycota</taxon>
        <taxon>Saccharomycotina</taxon>
        <taxon>Pichiomycetes</taxon>
        <taxon>Debaryomycetaceae</taxon>
        <taxon>Hyphopichia</taxon>
    </lineage>
</organism>
<dbReference type="Proteomes" id="UP000095085">
    <property type="component" value="Unassembled WGS sequence"/>
</dbReference>
<evidence type="ECO:0000313" key="2">
    <source>
        <dbReference type="Proteomes" id="UP000095085"/>
    </source>
</evidence>
<accession>A0A1E4RK24</accession>
<name>A0A1E4RK24_9ASCO</name>
<sequence>MLREQWIRNQSLKVTHEALRKCKQYHEQDAQKNCRPLVLKYMKMLESYPLEGYLGYQKNDPSK</sequence>
<proteinExistence type="predicted"/>
<protein>
    <submittedName>
        <fullName evidence="1">Uncharacterized protein</fullName>
    </submittedName>
</protein>